<dbReference type="InterPro" id="IPR018200">
    <property type="entry name" value="USP_CS"/>
</dbReference>
<accession>A0A023B7P2</accession>
<dbReference type="AlphaFoldDB" id="A0A023B7P2"/>
<dbReference type="SUPFAM" id="SSF54001">
    <property type="entry name" value="Cysteine proteinases"/>
    <property type="match status" value="1"/>
</dbReference>
<dbReference type="VEuPathDB" id="CryptoDB:GNI_067650"/>
<dbReference type="OrthoDB" id="289038at2759"/>
<comment type="caution">
    <text evidence="2">The sequence shown here is derived from an EMBL/GenBank/DDBJ whole genome shotgun (WGS) entry which is preliminary data.</text>
</comment>
<reference evidence="2" key="1">
    <citation type="submission" date="2013-12" db="EMBL/GenBank/DDBJ databases">
        <authorList>
            <person name="Omoto C.K."/>
            <person name="Sibley D."/>
            <person name="Venepally P."/>
            <person name="Hadjithomas M."/>
            <person name="Karamycheva S."/>
            <person name="Brunk B."/>
            <person name="Roos D."/>
            <person name="Caler E."/>
            <person name="Lorenzi H."/>
        </authorList>
    </citation>
    <scope>NUCLEOTIDE SEQUENCE</scope>
</reference>
<evidence type="ECO:0000313" key="3">
    <source>
        <dbReference type="Proteomes" id="UP000019763"/>
    </source>
</evidence>
<sequence>MAFHFPCRRSHASSDFRLYALINHEGSYAGGHYEAVCYHQKCQRWYLFDDSTVRLLPEDADIVNNNNYILLFRKIRQASSSEHLSEMLPSTTTLVRKNATITPIKPPTPIKPSKYFKTC</sequence>
<dbReference type="Pfam" id="PF00443">
    <property type="entry name" value="UCH"/>
    <property type="match status" value="1"/>
</dbReference>
<proteinExistence type="predicted"/>
<dbReference type="InterPro" id="IPR001394">
    <property type="entry name" value="Peptidase_C19_UCH"/>
</dbReference>
<dbReference type="GO" id="GO:0016579">
    <property type="term" value="P:protein deubiquitination"/>
    <property type="evidence" value="ECO:0007669"/>
    <property type="project" value="InterPro"/>
</dbReference>
<name>A0A023B7P2_GRENI</name>
<keyword evidence="2" id="KW-0378">Hydrolase</keyword>
<dbReference type="GeneID" id="22912480"/>
<dbReference type="PROSITE" id="PS50235">
    <property type="entry name" value="USP_3"/>
    <property type="match status" value="1"/>
</dbReference>
<protein>
    <submittedName>
        <fullName evidence="2">Ubiquitin carboxyl-terminal hydrolase</fullName>
    </submittedName>
</protein>
<dbReference type="RefSeq" id="XP_011130195.1">
    <property type="nucleotide sequence ID" value="XM_011131893.1"/>
</dbReference>
<dbReference type="Proteomes" id="UP000019763">
    <property type="component" value="Unassembled WGS sequence"/>
</dbReference>
<organism evidence="2 3">
    <name type="scientific">Gregarina niphandrodes</name>
    <name type="common">Septate eugregarine</name>
    <dbReference type="NCBI Taxonomy" id="110365"/>
    <lineage>
        <taxon>Eukaryota</taxon>
        <taxon>Sar</taxon>
        <taxon>Alveolata</taxon>
        <taxon>Apicomplexa</taxon>
        <taxon>Conoidasida</taxon>
        <taxon>Gregarinasina</taxon>
        <taxon>Eugregarinorida</taxon>
        <taxon>Gregarinidae</taxon>
        <taxon>Gregarina</taxon>
    </lineage>
</organism>
<dbReference type="InterPro" id="IPR028889">
    <property type="entry name" value="USP"/>
</dbReference>
<evidence type="ECO:0000259" key="1">
    <source>
        <dbReference type="PROSITE" id="PS50235"/>
    </source>
</evidence>
<feature type="domain" description="USP" evidence="1">
    <location>
        <begin position="1"/>
        <end position="75"/>
    </location>
</feature>
<dbReference type="Gene3D" id="3.90.70.10">
    <property type="entry name" value="Cysteine proteinases"/>
    <property type="match status" value="1"/>
</dbReference>
<keyword evidence="3" id="KW-1185">Reference proteome</keyword>
<dbReference type="PROSITE" id="PS00973">
    <property type="entry name" value="USP_2"/>
    <property type="match status" value="1"/>
</dbReference>
<evidence type="ECO:0000313" key="2">
    <source>
        <dbReference type="EMBL" id="EZG67579.1"/>
    </source>
</evidence>
<dbReference type="EMBL" id="AFNH02000509">
    <property type="protein sequence ID" value="EZG67579.1"/>
    <property type="molecule type" value="Genomic_DNA"/>
</dbReference>
<dbReference type="GO" id="GO:0004843">
    <property type="term" value="F:cysteine-type deubiquitinase activity"/>
    <property type="evidence" value="ECO:0007669"/>
    <property type="project" value="InterPro"/>
</dbReference>
<gene>
    <name evidence="2" type="ORF">GNI_067650</name>
</gene>
<dbReference type="InterPro" id="IPR038765">
    <property type="entry name" value="Papain-like_cys_pep_sf"/>
</dbReference>